<feature type="compositionally biased region" description="Acidic residues" evidence="1">
    <location>
        <begin position="211"/>
        <end position="222"/>
    </location>
</feature>
<keyword evidence="2" id="KW-1133">Transmembrane helix</keyword>
<dbReference type="PANTHER" id="PTHR31735">
    <property type="entry name" value="VACUOLAR MEMBRANE PROTEIN YPL162C"/>
    <property type="match status" value="1"/>
</dbReference>
<reference evidence="3" key="1">
    <citation type="submission" date="2025-08" db="UniProtKB">
        <authorList>
            <consortium name="Ensembl"/>
        </authorList>
    </citation>
    <scope>IDENTIFICATION</scope>
</reference>
<dbReference type="Ensembl" id="ENSNVIT00000034554.1">
    <property type="protein sequence ID" value="ENSNVIP00000029822.1"/>
    <property type="gene ID" value="ENSNVIG00000022985.1"/>
</dbReference>
<name>A0A8C7C0A6_NEOVI</name>
<feature type="transmembrane region" description="Helical" evidence="2">
    <location>
        <begin position="146"/>
        <end position="167"/>
    </location>
</feature>
<dbReference type="GO" id="GO:0032541">
    <property type="term" value="C:cortical endoplasmic reticulum"/>
    <property type="evidence" value="ECO:0007669"/>
    <property type="project" value="TreeGrafter"/>
</dbReference>
<organism evidence="3 4">
    <name type="scientific">Neovison vison</name>
    <name type="common">American mink</name>
    <name type="synonym">Mustela vison</name>
    <dbReference type="NCBI Taxonomy" id="452646"/>
    <lineage>
        <taxon>Eukaryota</taxon>
        <taxon>Metazoa</taxon>
        <taxon>Chordata</taxon>
        <taxon>Craniata</taxon>
        <taxon>Vertebrata</taxon>
        <taxon>Euteleostomi</taxon>
        <taxon>Mammalia</taxon>
        <taxon>Eutheria</taxon>
        <taxon>Laurasiatheria</taxon>
        <taxon>Carnivora</taxon>
        <taxon>Caniformia</taxon>
        <taxon>Musteloidea</taxon>
        <taxon>Mustelidae</taxon>
        <taxon>Mustelinae</taxon>
        <taxon>Neogale</taxon>
    </lineage>
</organism>
<evidence type="ECO:0000256" key="2">
    <source>
        <dbReference type="SAM" id="Phobius"/>
    </source>
</evidence>
<protein>
    <submittedName>
        <fullName evidence="3">STIM activating enhancer</fullName>
    </submittedName>
</protein>
<keyword evidence="2" id="KW-0812">Transmembrane</keyword>
<sequence length="244" mass="27705">MLCWRPSTPPAVSCLGAFAHAALCLEHAHCCPAPPLRDQRGELGSPLPRGFVYLINFLLDATVGMLLIYVGVRAVSVLVEWQQWESLRFGEYGDPLQCRAWVGQCVLYIVIMIFEKSVVFIVLLILQWKKVALLNPIENPDLKLAIVMLIVPFFVNALMFWVVDNFLMRKGRTKAKLEERGANQDSRNGSKVRYRRAASHEESESEILISADDEMEESDAEEDLRRLTPLKPAKKKKHRFGLPV</sequence>
<dbReference type="GO" id="GO:0016020">
    <property type="term" value="C:membrane"/>
    <property type="evidence" value="ECO:0007669"/>
    <property type="project" value="TreeGrafter"/>
</dbReference>
<dbReference type="PANTHER" id="PTHR31735:SF2">
    <property type="entry name" value="STORE-OPERATED CALCIUM ENTRY REGULATOR STIMATE"/>
    <property type="match status" value="1"/>
</dbReference>
<dbReference type="GO" id="GO:0005246">
    <property type="term" value="F:calcium channel regulator activity"/>
    <property type="evidence" value="ECO:0007669"/>
    <property type="project" value="TreeGrafter"/>
</dbReference>
<reference evidence="3" key="2">
    <citation type="submission" date="2025-09" db="UniProtKB">
        <authorList>
            <consortium name="Ensembl"/>
        </authorList>
    </citation>
    <scope>IDENTIFICATION</scope>
</reference>
<dbReference type="InterPro" id="IPR022127">
    <property type="entry name" value="STIMATE/YPL162C"/>
</dbReference>
<dbReference type="Proteomes" id="UP000694425">
    <property type="component" value="Unplaced"/>
</dbReference>
<keyword evidence="2" id="KW-0472">Membrane</keyword>
<evidence type="ECO:0000313" key="4">
    <source>
        <dbReference type="Proteomes" id="UP000694425"/>
    </source>
</evidence>
<feature type="transmembrane region" description="Helical" evidence="2">
    <location>
        <begin position="54"/>
        <end position="79"/>
    </location>
</feature>
<evidence type="ECO:0000256" key="1">
    <source>
        <dbReference type="SAM" id="MobiDB-lite"/>
    </source>
</evidence>
<proteinExistence type="predicted"/>
<accession>A0A8C7C0A6</accession>
<keyword evidence="4" id="KW-1185">Reference proteome</keyword>
<dbReference type="AlphaFoldDB" id="A0A8C7C0A6"/>
<feature type="region of interest" description="Disordered" evidence="1">
    <location>
        <begin position="178"/>
        <end position="244"/>
    </location>
</feature>
<evidence type="ECO:0000313" key="3">
    <source>
        <dbReference type="Ensembl" id="ENSNVIP00000029822.1"/>
    </source>
</evidence>
<dbReference type="GeneTree" id="ENSGT00940000153920"/>
<feature type="transmembrane region" description="Helical" evidence="2">
    <location>
        <begin position="100"/>
        <end position="126"/>
    </location>
</feature>
<feature type="compositionally biased region" description="Basic residues" evidence="1">
    <location>
        <begin position="232"/>
        <end position="244"/>
    </location>
</feature>
<dbReference type="Pfam" id="PF12400">
    <property type="entry name" value="STIMATE"/>
    <property type="match status" value="1"/>
</dbReference>
<gene>
    <name evidence="3" type="primary">LOC122909345</name>
</gene>